<gene>
    <name evidence="1" type="ORF">DNTS_027420</name>
</gene>
<evidence type="ECO:0000313" key="1">
    <source>
        <dbReference type="EMBL" id="TRY59697.1"/>
    </source>
</evidence>
<protein>
    <submittedName>
        <fullName evidence="1">Uncharacterized protein</fullName>
    </submittedName>
</protein>
<feature type="non-terminal residue" evidence="1">
    <location>
        <position position="122"/>
    </location>
</feature>
<name>A0A553N2P1_9TELE</name>
<sequence length="122" mass="13833">MSNFSIQHCVFLCVSLRDGHGTPNSPKYSSQKRVLGMNFQIQSYSSEHSRMARLRWSRRRAVFCSESSRSCSAEAREMTFAASLWISSNRPLASRDTSDSCQRIFIKLSQFTASREGHTASL</sequence>
<keyword evidence="2" id="KW-1185">Reference proteome</keyword>
<dbReference type="Proteomes" id="UP000316079">
    <property type="component" value="Unassembled WGS sequence"/>
</dbReference>
<evidence type="ECO:0000313" key="2">
    <source>
        <dbReference type="Proteomes" id="UP000316079"/>
    </source>
</evidence>
<proteinExistence type="predicted"/>
<dbReference type="EMBL" id="SRMA01027109">
    <property type="protein sequence ID" value="TRY59697.1"/>
    <property type="molecule type" value="Genomic_DNA"/>
</dbReference>
<dbReference type="AlphaFoldDB" id="A0A553N2P1"/>
<reference evidence="1 2" key="1">
    <citation type="journal article" date="2019" name="Sci. Data">
        <title>Hybrid genome assembly and annotation of Danionella translucida.</title>
        <authorList>
            <person name="Kadobianskyi M."/>
            <person name="Schulze L."/>
            <person name="Schuelke M."/>
            <person name="Judkewitz B."/>
        </authorList>
    </citation>
    <scope>NUCLEOTIDE SEQUENCE [LARGE SCALE GENOMIC DNA]</scope>
    <source>
        <strain evidence="1 2">Bolton</strain>
    </source>
</reference>
<comment type="caution">
    <text evidence="1">The sequence shown here is derived from an EMBL/GenBank/DDBJ whole genome shotgun (WGS) entry which is preliminary data.</text>
</comment>
<accession>A0A553N2P1</accession>
<organism evidence="1 2">
    <name type="scientific">Danionella cerebrum</name>
    <dbReference type="NCBI Taxonomy" id="2873325"/>
    <lineage>
        <taxon>Eukaryota</taxon>
        <taxon>Metazoa</taxon>
        <taxon>Chordata</taxon>
        <taxon>Craniata</taxon>
        <taxon>Vertebrata</taxon>
        <taxon>Euteleostomi</taxon>
        <taxon>Actinopterygii</taxon>
        <taxon>Neopterygii</taxon>
        <taxon>Teleostei</taxon>
        <taxon>Ostariophysi</taxon>
        <taxon>Cypriniformes</taxon>
        <taxon>Danionidae</taxon>
        <taxon>Danioninae</taxon>
        <taxon>Danionella</taxon>
    </lineage>
</organism>